<evidence type="ECO:0000256" key="2">
    <source>
        <dbReference type="ARBA" id="ARBA00023002"/>
    </source>
</evidence>
<evidence type="ECO:0000313" key="5">
    <source>
        <dbReference type="EMBL" id="QNN54389.1"/>
    </source>
</evidence>
<dbReference type="Pfam" id="PF22725">
    <property type="entry name" value="GFO_IDH_MocA_C3"/>
    <property type="match status" value="1"/>
</dbReference>
<dbReference type="AlphaFoldDB" id="A0A7G9RFL4"/>
<evidence type="ECO:0000256" key="1">
    <source>
        <dbReference type="ARBA" id="ARBA00010928"/>
    </source>
</evidence>
<evidence type="ECO:0000259" key="4">
    <source>
        <dbReference type="Pfam" id="PF22725"/>
    </source>
</evidence>
<dbReference type="InterPro" id="IPR036291">
    <property type="entry name" value="NAD(P)-bd_dom_sf"/>
</dbReference>
<keyword evidence="2" id="KW-0560">Oxidoreductase</keyword>
<organism evidence="5 6">
    <name type="scientific">Nocardioides mesophilus</name>
    <dbReference type="NCBI Taxonomy" id="433659"/>
    <lineage>
        <taxon>Bacteria</taxon>
        <taxon>Bacillati</taxon>
        <taxon>Actinomycetota</taxon>
        <taxon>Actinomycetes</taxon>
        <taxon>Propionibacteriales</taxon>
        <taxon>Nocardioidaceae</taxon>
        <taxon>Nocardioides</taxon>
    </lineage>
</organism>
<protein>
    <submittedName>
        <fullName evidence="5">Gfo/Idh/MocA family oxidoreductase</fullName>
    </submittedName>
</protein>
<dbReference type="GO" id="GO:0016491">
    <property type="term" value="F:oxidoreductase activity"/>
    <property type="evidence" value="ECO:0007669"/>
    <property type="project" value="UniProtKB-KW"/>
</dbReference>
<feature type="domain" description="GFO/IDH/MocA-like oxidoreductase" evidence="4">
    <location>
        <begin position="124"/>
        <end position="241"/>
    </location>
</feature>
<dbReference type="KEGG" id="nmes:H9L09_08705"/>
<dbReference type="Gene3D" id="3.40.50.720">
    <property type="entry name" value="NAD(P)-binding Rossmann-like Domain"/>
    <property type="match status" value="1"/>
</dbReference>
<keyword evidence="6" id="KW-1185">Reference proteome</keyword>
<dbReference type="InterPro" id="IPR000683">
    <property type="entry name" value="Gfo/Idh/MocA-like_OxRdtase_N"/>
</dbReference>
<dbReference type="InterPro" id="IPR055170">
    <property type="entry name" value="GFO_IDH_MocA-like_dom"/>
</dbReference>
<proteinExistence type="inferred from homology"/>
<dbReference type="PANTHER" id="PTHR42840">
    <property type="entry name" value="NAD(P)-BINDING ROSSMANN-FOLD SUPERFAMILY PROTEIN-RELATED"/>
    <property type="match status" value="1"/>
</dbReference>
<dbReference type="Proteomes" id="UP000515947">
    <property type="component" value="Chromosome"/>
</dbReference>
<dbReference type="Pfam" id="PF01408">
    <property type="entry name" value="GFO_IDH_MocA"/>
    <property type="match status" value="1"/>
</dbReference>
<dbReference type="EMBL" id="CP060713">
    <property type="protein sequence ID" value="QNN54389.1"/>
    <property type="molecule type" value="Genomic_DNA"/>
</dbReference>
<reference evidence="5 6" key="1">
    <citation type="submission" date="2020-08" db="EMBL/GenBank/DDBJ databases">
        <title>Genome sequence of Nocardioides mesophilus KACC 16243T.</title>
        <authorList>
            <person name="Hyun D.-W."/>
            <person name="Bae J.-W."/>
        </authorList>
    </citation>
    <scope>NUCLEOTIDE SEQUENCE [LARGE SCALE GENOMIC DNA]</scope>
    <source>
        <strain evidence="5 6">KACC 16243</strain>
    </source>
</reference>
<dbReference type="RefSeq" id="WP_187580229.1">
    <property type="nucleotide sequence ID" value="NZ_CP060713.1"/>
</dbReference>
<feature type="domain" description="Gfo/Idh/MocA-like oxidoreductase N-terminal" evidence="3">
    <location>
        <begin position="2"/>
        <end position="116"/>
    </location>
</feature>
<dbReference type="SUPFAM" id="SSF51735">
    <property type="entry name" value="NAD(P)-binding Rossmann-fold domains"/>
    <property type="match status" value="1"/>
</dbReference>
<accession>A0A7G9RFL4</accession>
<comment type="similarity">
    <text evidence="1">Belongs to the Gfo/Idh/MocA family.</text>
</comment>
<dbReference type="SUPFAM" id="SSF55347">
    <property type="entry name" value="Glyceraldehyde-3-phosphate dehydrogenase-like, C-terminal domain"/>
    <property type="match status" value="1"/>
</dbReference>
<evidence type="ECO:0000313" key="6">
    <source>
        <dbReference type="Proteomes" id="UP000515947"/>
    </source>
</evidence>
<gene>
    <name evidence="5" type="ORF">H9L09_08705</name>
</gene>
<sequence length="328" mass="34485">MKALILGSGRMAAIRAAALRDMSGVELVFATRDRSRAEALGKEFGGLGVALDDVASESPDAVFVTSATARHRSDLELALRAGVPVLIEKPLGASVEESEALAASADTAGVPVIVGFQRRFDDGFAALKTAIDSGAAGRLYLMRSASMDHTPGREEFIAASAGIYHDLFVHDIETAMWLTGQEVRSVYAVGGSRVSQAYADHGDSDVATIIAHLEDGLTVTMHGVRHDPLGQDVRWEIYGSEMVAAAGLSRRTPILAVEEPSLAAHHPPLTFAERFAGAFAEETRSFLRSVADGGTFLGCTAHEAVLVSRVAEACARSSKLGVTVPVGA</sequence>
<name>A0A7G9RFL4_9ACTN</name>
<dbReference type="Gene3D" id="3.30.360.10">
    <property type="entry name" value="Dihydrodipicolinate Reductase, domain 2"/>
    <property type="match status" value="1"/>
</dbReference>
<dbReference type="PANTHER" id="PTHR42840:SF3">
    <property type="entry name" value="BINDING ROSSMANN FOLD OXIDOREDUCTASE, PUTATIVE (AFU_ORTHOLOGUE AFUA_2G10240)-RELATED"/>
    <property type="match status" value="1"/>
</dbReference>
<evidence type="ECO:0000259" key="3">
    <source>
        <dbReference type="Pfam" id="PF01408"/>
    </source>
</evidence>
<dbReference type="GO" id="GO:0000166">
    <property type="term" value="F:nucleotide binding"/>
    <property type="evidence" value="ECO:0007669"/>
    <property type="project" value="InterPro"/>
</dbReference>